<organism evidence="1 2">
    <name type="scientific">Halomarina ordinaria</name>
    <dbReference type="NCBI Taxonomy" id="3033939"/>
    <lineage>
        <taxon>Archaea</taxon>
        <taxon>Methanobacteriati</taxon>
        <taxon>Methanobacteriota</taxon>
        <taxon>Stenosarchaea group</taxon>
        <taxon>Halobacteria</taxon>
        <taxon>Halobacteriales</taxon>
        <taxon>Natronomonadaceae</taxon>
        <taxon>Halomarina</taxon>
    </lineage>
</organism>
<dbReference type="InterPro" id="IPR002347">
    <property type="entry name" value="SDR_fam"/>
</dbReference>
<dbReference type="PANTHER" id="PTHR44147:SF2">
    <property type="entry name" value="DEHYDROGENASE_REDUCTASE SDR FAMILY MEMBER 1"/>
    <property type="match status" value="1"/>
</dbReference>
<dbReference type="AlphaFoldDB" id="A0ABD5UCM2"/>
<proteinExistence type="predicted"/>
<reference evidence="1 2" key="1">
    <citation type="journal article" date="2019" name="Int. J. Syst. Evol. Microbiol.">
        <title>The Global Catalogue of Microorganisms (GCM) 10K type strain sequencing project: providing services to taxonomists for standard genome sequencing and annotation.</title>
        <authorList>
            <consortium name="The Broad Institute Genomics Platform"/>
            <consortium name="The Broad Institute Genome Sequencing Center for Infectious Disease"/>
            <person name="Wu L."/>
            <person name="Ma J."/>
        </authorList>
    </citation>
    <scope>NUCLEOTIDE SEQUENCE [LARGE SCALE GENOMIC DNA]</scope>
    <source>
        <strain evidence="1 2">PSRA2</strain>
    </source>
</reference>
<evidence type="ECO:0000313" key="1">
    <source>
        <dbReference type="EMBL" id="MFC6836628.1"/>
    </source>
</evidence>
<name>A0ABD5UCM2_9EURY</name>
<dbReference type="InterPro" id="IPR036291">
    <property type="entry name" value="NAD(P)-bd_dom_sf"/>
</dbReference>
<dbReference type="Proteomes" id="UP001596406">
    <property type="component" value="Unassembled WGS sequence"/>
</dbReference>
<comment type="caution">
    <text evidence="1">The sequence shown here is derived from an EMBL/GenBank/DDBJ whole genome shotgun (WGS) entry which is preliminary data.</text>
</comment>
<sequence length="296" mass="31707">MSDHTREGGDERPLAGRVAVVTGASRNAGRGIAVELGAAGATVYVTGRSAGDHVATDLGTGTVDETARLVDEAGGEGVAVRCDHTDDGQVAALFERVAAERGGLDLLVNNVWGGYEGYDEEPFDAPFWEQPMDRYDRMFDAGVRAHFTASAHAAPLLGAGALVVNTTAWDRDRYLGAVPYDVAKHAVTRMVYGMALDLRERGVTVLALAPGWMRTEYLREQYGVDDATAHEHPDLARTESTRYVGRAVVALATDPDVAEKSGEVLQTGALAGEYDFVDVDGRRVPPFTLPSDDRLD</sequence>
<keyword evidence="2" id="KW-1185">Reference proteome</keyword>
<gene>
    <name evidence="1" type="ORF">ACFQHK_08890</name>
</gene>
<dbReference type="EMBL" id="JBHSXM010000001">
    <property type="protein sequence ID" value="MFC6836628.1"/>
    <property type="molecule type" value="Genomic_DNA"/>
</dbReference>
<dbReference type="PANTHER" id="PTHR44147">
    <property type="entry name" value="DEHYDROGENASE/REDUCTASE SDR FAMILY MEMBER 1"/>
    <property type="match status" value="1"/>
</dbReference>
<dbReference type="PRINTS" id="PR00081">
    <property type="entry name" value="GDHRDH"/>
</dbReference>
<protein>
    <submittedName>
        <fullName evidence="1">SDR family oxidoreductase</fullName>
    </submittedName>
</protein>
<dbReference type="Gene3D" id="3.40.50.720">
    <property type="entry name" value="NAD(P)-binding Rossmann-like Domain"/>
    <property type="match status" value="1"/>
</dbReference>
<dbReference type="RefSeq" id="WP_304448309.1">
    <property type="nucleotide sequence ID" value="NZ_JARRAH010000001.1"/>
</dbReference>
<dbReference type="Pfam" id="PF13561">
    <property type="entry name" value="adh_short_C2"/>
    <property type="match status" value="1"/>
</dbReference>
<accession>A0ABD5UCM2</accession>
<evidence type="ECO:0000313" key="2">
    <source>
        <dbReference type="Proteomes" id="UP001596406"/>
    </source>
</evidence>
<dbReference type="SUPFAM" id="SSF51735">
    <property type="entry name" value="NAD(P)-binding Rossmann-fold domains"/>
    <property type="match status" value="1"/>
</dbReference>